<name>Q8SX38_DROME</name>
<evidence type="ECO:0000259" key="9">
    <source>
        <dbReference type="PROSITE" id="PS50056"/>
    </source>
</evidence>
<dbReference type="Bgee" id="FBgn0062449">
    <property type="expression patterns" value="Expressed in muscle cell in haltere and 141 other cell types or tissues"/>
</dbReference>
<dbReference type="GO" id="GO:0004651">
    <property type="term" value="F:polynucleotide 5'-phosphatase activity"/>
    <property type="evidence" value="ECO:0000318"/>
    <property type="project" value="GO_Central"/>
</dbReference>
<reference evidence="10" key="12">
    <citation type="journal article" date="2015" name="G3 (Bethesda)">
        <title>Gene Model Annotations for Drosophila melanogaster: The Rule-Benders.</title>
        <authorList>
            <consortium name="FlyBase Consortium"/>
            <person name="Crosby M.A."/>
            <person name="Gramates L.S."/>
            <person name="Dos Santos G."/>
            <person name="Matthews B.B."/>
            <person name="St Pierre S.E."/>
            <person name="Zhou P."/>
            <person name="Schroeder A.J."/>
            <person name="Falls K."/>
            <person name="Emmert D.B."/>
            <person name="Russo S.M."/>
            <person name="Gelbart W.M."/>
            <person name="null"/>
        </authorList>
    </citation>
    <scope>NUCLEOTIDE SEQUENCE</scope>
</reference>
<dbReference type="VEuPathDB" id="VectorBase:FBgn0062449"/>
<evidence type="ECO:0000313" key="10">
    <source>
        <dbReference type="EMBL" id="AAF58626.2"/>
    </source>
</evidence>
<dbReference type="SMR" id="Q8SX38"/>
<evidence type="ECO:0000313" key="11">
    <source>
        <dbReference type="EMBL" id="AAM11217.1"/>
    </source>
</evidence>
<dbReference type="UCSC" id="CG13197-RA">
    <property type="organism name" value="d. melanogaster"/>
</dbReference>
<dbReference type="GeneID" id="36253"/>
<evidence type="ECO:0000313" key="12">
    <source>
        <dbReference type="FlyBase" id="FBgn0062449"/>
    </source>
</evidence>
<keyword evidence="5" id="KW-0904">Protein phosphatase</keyword>
<dbReference type="FunFam" id="3.90.190.10:FF:000064">
    <property type="entry name" value="RNA/RNP complex-1-interacting phosphatase homolog"/>
    <property type="match status" value="1"/>
</dbReference>
<reference evidence="10 13" key="3">
    <citation type="journal article" date="2002" name="Genome Biol.">
        <title>Annotation of the Drosophila melanogaster euchromatic genome: a systematic review.</title>
        <authorList>
            <person name="Misra S."/>
            <person name="Crosby M.A."/>
            <person name="Mungall C.J."/>
            <person name="Matthews B.B."/>
            <person name="Campbell K.S."/>
            <person name="Hradecky P."/>
            <person name="Huang Y."/>
            <person name="Kaminker J.S."/>
            <person name="Millburn G.H."/>
            <person name="Prochnik S.E."/>
            <person name="Smith C.D."/>
            <person name="Tupy J.L."/>
            <person name="Whitfied E.J."/>
            <person name="Bayraktaroglu L."/>
            <person name="Berman B.P."/>
            <person name="Bettencourt B.R."/>
            <person name="Celniker S.E."/>
            <person name="de Grey A.D."/>
            <person name="Drysdale R.A."/>
            <person name="Harris N.L."/>
            <person name="Richter J."/>
            <person name="Russo S."/>
            <person name="Schroeder A.J."/>
            <person name="Shu S.Q."/>
            <person name="Stapleton M."/>
            <person name="Yamada C."/>
            <person name="Ashburner M."/>
            <person name="Gelbart W.M."/>
            <person name="Rubin G.M."/>
            <person name="Lewis S.E."/>
        </authorList>
    </citation>
    <scope>GENOME REANNOTATION</scope>
    <source>
        <strain evidence="13">Berkeley</strain>
    </source>
</reference>
<reference evidence="10 13" key="5">
    <citation type="journal article" date="2002" name="Genome Biol.">
        <title>Heterochromatic sequences in a Drosophila whole-genome shotgun assembly.</title>
        <authorList>
            <person name="Hoskins R.A."/>
            <person name="Smith C.D."/>
            <person name="Carlson J.W."/>
            <person name="Carvalho A.B."/>
            <person name="Halpern A."/>
            <person name="Kaminker J.S."/>
            <person name="Kennedy C."/>
            <person name="Mungall C.J."/>
            <person name="Sullivan B.A."/>
            <person name="Sutton G.G."/>
            <person name="Yasuhara J.C."/>
            <person name="Wakimoto B.T."/>
            <person name="Myers E.W."/>
            <person name="Celniker S.E."/>
            <person name="Rubin G.M."/>
            <person name="Karpen G.H."/>
        </authorList>
    </citation>
    <scope>NUCLEOTIDE SEQUENCE [LARGE SCALE GENOMIC DNA]</scope>
    <source>
        <strain evidence="13">Berkeley</strain>
    </source>
</reference>
<dbReference type="AGR" id="FB:FBgn0062449"/>
<dbReference type="CDD" id="cd17665">
    <property type="entry name" value="DSP_DUSP11"/>
    <property type="match status" value="1"/>
</dbReference>
<protein>
    <submittedName>
        <fullName evidence="11">RE27552p</fullName>
    </submittedName>
</protein>
<dbReference type="eggNOG" id="KOG2386">
    <property type="taxonomic scope" value="Eukaryota"/>
</dbReference>
<dbReference type="PANTHER" id="PTHR10367">
    <property type="entry name" value="MRNA-CAPPING ENZYME"/>
    <property type="match status" value="1"/>
</dbReference>
<dbReference type="PROSITE" id="PS50056">
    <property type="entry name" value="TYR_PHOSPHATASE_2"/>
    <property type="match status" value="1"/>
</dbReference>
<keyword evidence="3 10" id="KW-0378">Hydrolase</keyword>
<feature type="domain" description="Tyrosine specific protein phosphatases" evidence="9">
    <location>
        <begin position="99"/>
        <end position="168"/>
    </location>
</feature>
<feature type="region of interest" description="Disordered" evidence="7">
    <location>
        <begin position="203"/>
        <end position="319"/>
    </location>
</feature>
<reference evidence="10" key="11">
    <citation type="journal article" date="2015" name="G3 (Bethesda)">
        <title>Gene Model Annotations for Drosophila melanogaster: Impact of High-Throughput Data.</title>
        <authorList>
            <consortium name="FlyBase Consortium"/>
            <person name="Matthews B.B."/>
            <person name="Dos Santos G."/>
            <person name="Crosby M.A."/>
            <person name="Emmert D.B."/>
            <person name="St Pierre S.E."/>
            <person name="Gramates L.S."/>
            <person name="Zhou P."/>
            <person name="Schroeder A.J."/>
            <person name="Falls K."/>
            <person name="Strelets V."/>
            <person name="Russo S.M."/>
            <person name="Gelbart W.M."/>
            <person name="null"/>
        </authorList>
    </citation>
    <scope>NUCLEOTIDE SEQUENCE</scope>
</reference>
<feature type="compositionally biased region" description="Basic residues" evidence="7">
    <location>
        <begin position="210"/>
        <end position="220"/>
    </location>
</feature>
<dbReference type="SMART" id="SM00195">
    <property type="entry name" value="DSPc"/>
    <property type="match status" value="1"/>
</dbReference>
<dbReference type="PaxDb" id="7227-FBpp0087183"/>
<dbReference type="IntAct" id="Q8SX38">
    <property type="interactions" value="1"/>
</dbReference>
<sequence length="343" mass="40807">MVKDIPDRWLKYKPIGDRVPGTRFIAFKVPLNQHVNAKVKENLRLAPESLLQIVPDMGLIIDLTNTNRYYHPSAITNHDVLHQKLMIPGKQTPSHKLAQRFCAFVTDFLERNADNDKLIGVHCTHGVNRTGYLICYFMISVMNMSPEEAIQTFSLARGHEIERDNYLSSLKTLPNRETVTKLAATERRSSTIDNWRQPIDYQSERDLHQKNNHRLSKVLKTKSYQEHDDCRRRDRWNQHPYARNHRPHPVEEQRRIQSNRSRDGYQQGSNQHPYSRNHRPHPVEEQYRIQSNRSGGGYQQGSISYQQEPHQRYQRNWDYSRRNYSERNYSERNWSERNYSDQK</sequence>
<dbReference type="RefSeq" id="NP_610696.1">
    <property type="nucleotide sequence ID" value="NM_136852.2"/>
</dbReference>
<dbReference type="InParanoid" id="Q8SX38"/>
<accession>Q9V613</accession>
<comment type="similarity">
    <text evidence="2">Belongs to the protein-tyrosine phosphatase family. Non-receptor class dual specificity subfamily.</text>
</comment>
<evidence type="ECO:0000256" key="4">
    <source>
        <dbReference type="ARBA" id="ARBA00022884"/>
    </source>
</evidence>
<dbReference type="GO" id="GO:0003723">
    <property type="term" value="F:RNA binding"/>
    <property type="evidence" value="ECO:0007669"/>
    <property type="project" value="UniProtKB-KW"/>
</dbReference>
<keyword evidence="6" id="KW-0539">Nucleus</keyword>
<reference evidence="11" key="6">
    <citation type="submission" date="2002-04" db="EMBL/GenBank/DDBJ databases">
        <authorList>
            <person name="Stapleton M."/>
            <person name="Brokstein P."/>
            <person name="Hong L."/>
            <person name="Agbayani A."/>
            <person name="Carlson J."/>
            <person name="Champe M."/>
            <person name="Chavez C."/>
            <person name="Dorsett V."/>
            <person name="Dresnek D."/>
            <person name="Farfan D."/>
            <person name="Frise E."/>
            <person name="George R."/>
            <person name="Gonzalez M."/>
            <person name="Guarin H."/>
            <person name="Kronmiller B."/>
            <person name="Li P."/>
            <person name="Liao G."/>
            <person name="Miranda A."/>
            <person name="Mungall C.J."/>
            <person name="Nunoo J."/>
            <person name="Pacleb J."/>
            <person name="Paragas V."/>
            <person name="Park S."/>
            <person name="Patel S."/>
            <person name="Phouanenavong S."/>
            <person name="Wan K."/>
            <person name="Yu C."/>
            <person name="Lewis S.E."/>
            <person name="Rubin G.M."/>
            <person name="Celniker S."/>
        </authorList>
    </citation>
    <scope>NUCLEOTIDE SEQUENCE</scope>
    <source>
        <strain evidence="11">Berkeley</strain>
    </source>
</reference>
<evidence type="ECO:0000259" key="8">
    <source>
        <dbReference type="PROSITE" id="PS50054"/>
    </source>
</evidence>
<gene>
    <name evidence="10" type="primary">BcDNA:RE27552</name>
    <name evidence="10" type="synonym">Dmel\CG13197</name>
    <name evidence="10 12" type="ORF">CG13197</name>
    <name evidence="10" type="ORF">Dmel_CG13197</name>
</gene>
<dbReference type="HOGENOM" id="CLU_057587_0_0_1"/>
<feature type="compositionally biased region" description="Basic and acidic residues" evidence="7">
    <location>
        <begin position="248"/>
        <end position="263"/>
    </location>
</feature>
<evidence type="ECO:0000256" key="5">
    <source>
        <dbReference type="ARBA" id="ARBA00022912"/>
    </source>
</evidence>
<reference evidence="10 13" key="4">
    <citation type="journal article" date="2002" name="Genome Biol.">
        <title>The transposable elements of the Drosophila melanogaster euchromatin: a genomics perspective.</title>
        <authorList>
            <person name="Kaminker J.S."/>
            <person name="Bergman C.M."/>
            <person name="Kronmiller B."/>
            <person name="Carlson J."/>
            <person name="Svirskas R."/>
            <person name="Patel S."/>
            <person name="Frise E."/>
            <person name="Wheeler D.A."/>
            <person name="Lewis S.E."/>
            <person name="Rubin G.M."/>
            <person name="Ashburner M."/>
            <person name="Celniker S.E."/>
        </authorList>
    </citation>
    <scope>NUCLEOTIDE SEQUENCE [LARGE SCALE GENOMIC DNA]</scope>
    <source>
        <strain evidence="13">Berkeley</strain>
    </source>
</reference>
<comment type="subcellular location">
    <subcellularLocation>
        <location evidence="1">Nucleus</location>
    </subcellularLocation>
</comment>
<dbReference type="InterPro" id="IPR020422">
    <property type="entry name" value="TYR_PHOSPHATASE_DUAL_dom"/>
</dbReference>
<dbReference type="InterPro" id="IPR000387">
    <property type="entry name" value="Tyr_Pase_dom"/>
</dbReference>
<evidence type="ECO:0000256" key="3">
    <source>
        <dbReference type="ARBA" id="ARBA00022801"/>
    </source>
</evidence>
<keyword evidence="4" id="KW-0694">RNA-binding</keyword>
<dbReference type="EMBL" id="AE013599">
    <property type="protein sequence ID" value="AHN56117.1"/>
    <property type="molecule type" value="Genomic_DNA"/>
</dbReference>
<feature type="compositionally biased region" description="Polar residues" evidence="7">
    <location>
        <begin position="264"/>
        <end position="274"/>
    </location>
</feature>
<dbReference type="AlphaFoldDB" id="Q8SX38"/>
<evidence type="ECO:0000256" key="6">
    <source>
        <dbReference type="ARBA" id="ARBA00023242"/>
    </source>
</evidence>
<reference evidence="10 13" key="9">
    <citation type="journal article" date="2007" name="Science">
        <title>The Release 5.1 annotation of Drosophila melanogaster heterochromatin.</title>
        <authorList>
            <person name="Smith C.D."/>
            <person name="Shu S."/>
            <person name="Mungall C.J."/>
            <person name="Karpen G.H."/>
        </authorList>
    </citation>
    <scope>NUCLEOTIDE SEQUENCE [LARGE SCALE GENOMIC DNA]</scope>
    <source>
        <strain evidence="13">Berkeley</strain>
    </source>
</reference>
<reference evidence="10" key="15">
    <citation type="submission" date="2020-05" db="EMBL/GenBank/DDBJ databases">
        <title>Drosophila melanogaster release 4 sequence.</title>
        <authorList>
            <consortium name="Berkeley Drosophila Genome Project"/>
            <person name="Celniker S."/>
            <person name="Carlson J."/>
            <person name="Wan K."/>
            <person name="Pfeiffer B."/>
            <person name="Frise E."/>
            <person name="George R."/>
            <person name="Hoskins R."/>
            <person name="Stapleton M."/>
            <person name="Pacleb J."/>
            <person name="Park S."/>
            <person name="Svirskas R."/>
            <person name="Smith E."/>
            <person name="Yu C."/>
            <person name="Rubin G."/>
        </authorList>
    </citation>
    <scope>NUCLEOTIDE SEQUENCE</scope>
</reference>
<dbReference type="InterPro" id="IPR016130">
    <property type="entry name" value="Tyr_Pase_AS"/>
</dbReference>
<keyword evidence="13" id="KW-1185">Reference proteome</keyword>
<reference evidence="10 13" key="7">
    <citation type="journal article" date="2005" name="PLoS Comput. Biol.">
        <title>Combined evidence annotation of transposable elements in genome sequences.</title>
        <authorList>
            <person name="Quesneville H."/>
            <person name="Bergman C.M."/>
            <person name="Andrieu O."/>
            <person name="Autard D."/>
            <person name="Nouaud D."/>
            <person name="Ashburner M."/>
            <person name="Anxolabehere D."/>
        </authorList>
    </citation>
    <scope>NUCLEOTIDE SEQUENCE [LARGE SCALE GENOMIC DNA]</scope>
    <source>
        <strain evidence="13">Berkeley</strain>
    </source>
</reference>
<dbReference type="KEGG" id="dme:Dmel_CG13197"/>
<feature type="domain" description="Tyrosine-protein phosphatase" evidence="8">
    <location>
        <begin position="34"/>
        <end position="179"/>
    </location>
</feature>
<dbReference type="OrthoDB" id="428974at2759"/>
<evidence type="ECO:0000256" key="7">
    <source>
        <dbReference type="SAM" id="MobiDB-lite"/>
    </source>
</evidence>
<reference evidence="10 13" key="2">
    <citation type="journal article" date="2002" name="Genome Biol.">
        <title>Finishing a whole-genome shotgun: release 3 of the Drosophila melanogaster euchromatic genome sequence.</title>
        <authorList>
            <person name="Celniker S.E."/>
            <person name="Wheeler D.A."/>
            <person name="Kronmiller B."/>
            <person name="Carlson J.W."/>
            <person name="Halpern A."/>
            <person name="Patel S."/>
            <person name="Adams M."/>
            <person name="Champe M."/>
            <person name="Dugan S.P."/>
            <person name="Frise E."/>
            <person name="Hodgson A."/>
            <person name="George R.A."/>
            <person name="Hoskins R.A."/>
            <person name="Laverty T."/>
            <person name="Muzny D.M."/>
            <person name="Nelson C.R."/>
            <person name="Pacleb J.M."/>
            <person name="Park S."/>
            <person name="Pfeiffer B.D."/>
            <person name="Richards S."/>
            <person name="Sodergren E.J."/>
            <person name="Svirskas R."/>
            <person name="Tabor P.E."/>
            <person name="Wan K."/>
            <person name="Stapleton M."/>
            <person name="Sutton G.G."/>
            <person name="Venter C."/>
            <person name="Weinstock G."/>
            <person name="Scherer S.E."/>
            <person name="Myers E.W."/>
            <person name="Gibbs R.A."/>
            <person name="Rubin G.M."/>
        </authorList>
    </citation>
    <scope>NUCLEOTIDE SEQUENCE [LARGE SCALE GENOMIC DNA]</scope>
    <source>
        <strain evidence="13">Berkeley</strain>
    </source>
</reference>
<reference evidence="10" key="8">
    <citation type="submission" date="2006-08" db="EMBL/GenBank/DDBJ databases">
        <authorList>
            <person name="Celniker S."/>
            <person name="Carlson J."/>
            <person name="Wan K."/>
            <person name="Frise E."/>
            <person name="Hoskins R."/>
            <person name="Park S."/>
            <person name="Svirskas R."/>
            <person name="Rubin G."/>
        </authorList>
    </citation>
    <scope>NUCLEOTIDE SEQUENCE</scope>
</reference>
<dbReference type="OMA" id="NHRPHPD"/>
<dbReference type="InterPro" id="IPR000340">
    <property type="entry name" value="Dual-sp_phosphatase_cat-dom"/>
</dbReference>
<dbReference type="PANTHER" id="PTHR10367:SF9">
    <property type="entry name" value="DUAL-SPECIFICITY PHOSPHATASE 11 (RNA_RNP COMPLEX 1-INTERACTING)"/>
    <property type="match status" value="1"/>
</dbReference>
<dbReference type="InterPro" id="IPR029021">
    <property type="entry name" value="Prot-tyrosine_phosphatase-like"/>
</dbReference>
<dbReference type="InterPro" id="IPR051029">
    <property type="entry name" value="mRNA_Capping_Enz/RNA_Phosphat"/>
</dbReference>
<dbReference type="Gene3D" id="3.90.190.10">
    <property type="entry name" value="Protein tyrosine phosphatase superfamily"/>
    <property type="match status" value="1"/>
</dbReference>
<reference evidence="10" key="13">
    <citation type="journal article" date="2015" name="Genome Res.">
        <title>The Release 6 reference sequence of the Drosophila melanogaster genome.</title>
        <authorList>
            <person name="Hoskins R.A."/>
            <person name="Carlson J.W."/>
            <person name="Wan K.H."/>
            <person name="Park S."/>
            <person name="Mendez I."/>
            <person name="Galle S.E."/>
            <person name="Booth B.W."/>
            <person name="Pfeiffer B.D."/>
            <person name="George R.A."/>
            <person name="Svirskas R."/>
            <person name="Krzywinski M."/>
            <person name="Schein J."/>
            <person name="Accardo M.C."/>
            <person name="Damia E."/>
            <person name="Messina G."/>
            <person name="Mendez-Lago M."/>
            <person name="de Pablos B."/>
            <person name="Demakova O.V."/>
            <person name="Andreyeva E.N."/>
            <person name="Boldyreva L.V."/>
            <person name="Marra M."/>
            <person name="Carvalho A.B."/>
            <person name="Dimitri P."/>
            <person name="Villasante A."/>
            <person name="Zhimulev I.F."/>
            <person name="Rubin G.M."/>
            <person name="Karpen G.H."/>
            <person name="Celniker S.E."/>
        </authorList>
    </citation>
    <scope>NUCLEOTIDE SEQUENCE</scope>
</reference>
<feature type="compositionally biased region" description="Basic and acidic residues" evidence="7">
    <location>
        <begin position="223"/>
        <end position="237"/>
    </location>
</feature>
<evidence type="ECO:0000256" key="1">
    <source>
        <dbReference type="ARBA" id="ARBA00004123"/>
    </source>
</evidence>
<reference evidence="10 13" key="1">
    <citation type="journal article" date="2000" name="Science">
        <title>The genome sequence of Drosophila melanogaster.</title>
        <authorList>
            <person name="Adams M.D."/>
            <person name="Celniker S.E."/>
            <person name="Holt R.A."/>
            <person name="Evans C.A."/>
            <person name="Gocayne J.D."/>
            <person name="Amanatides P.G."/>
            <person name="Scherer S.E."/>
            <person name="Li P.W."/>
            <person name="Hoskins R.A."/>
            <person name="Galle R.F."/>
            <person name="George R.A."/>
            <person name="Lewis S.E."/>
            <person name="Richards S."/>
            <person name="Ashburner M."/>
            <person name="Henderson S.N."/>
            <person name="Sutton G.G."/>
            <person name="Wortman J.R."/>
            <person name="Yandell M.D."/>
            <person name="Zhang Q."/>
            <person name="Chen L.X."/>
            <person name="Brandon R.C."/>
            <person name="Rogers Y.H."/>
            <person name="Blazej R.G."/>
            <person name="Champe M."/>
            <person name="Pfeiffer B.D."/>
            <person name="Wan K.H."/>
            <person name="Doyle C."/>
            <person name="Baxter E.G."/>
            <person name="Helt G."/>
            <person name="Nelson C.R."/>
            <person name="Gabor G.L."/>
            <person name="Abril J.F."/>
            <person name="Agbayani A."/>
            <person name="An H.J."/>
            <person name="Andrews-Pfannkoch C."/>
            <person name="Baldwin D."/>
            <person name="Ballew R.M."/>
            <person name="Basu A."/>
            <person name="Baxendale J."/>
            <person name="Bayraktaroglu L."/>
            <person name="Beasley E.M."/>
            <person name="Beeson K.Y."/>
            <person name="Benos P.V."/>
            <person name="Berman B.P."/>
            <person name="Bhandari D."/>
            <person name="Bolshakov S."/>
            <person name="Borkova D."/>
            <person name="Botchan M.R."/>
            <person name="Bouck J."/>
            <person name="Brokstein P."/>
            <person name="Brottier P."/>
            <person name="Burtis K.C."/>
            <person name="Busam D.A."/>
            <person name="Butler H."/>
            <person name="Cadieu E."/>
            <person name="Center A."/>
            <person name="Chandra I."/>
            <person name="Cherry J.M."/>
            <person name="Cawley S."/>
            <person name="Dahlke C."/>
            <person name="Davenport L.B."/>
            <person name="Davies P."/>
            <person name="de Pablos B."/>
            <person name="Delcher A."/>
            <person name="Deng Z."/>
            <person name="Mays A.D."/>
            <person name="Dew I."/>
            <person name="Dietz S.M."/>
            <person name="Dodson K."/>
            <person name="Doup L.E."/>
            <person name="Downes M."/>
            <person name="Dugan-Rocha S."/>
            <person name="Dunkov B.C."/>
            <person name="Dunn P."/>
            <person name="Durbin K.J."/>
            <person name="Evangelista C.C."/>
            <person name="Ferraz C."/>
            <person name="Ferriera S."/>
            <person name="Fleischmann W."/>
            <person name="Fosler C."/>
            <person name="Gabrielian A.E."/>
            <person name="Garg N.S."/>
            <person name="Gelbart W.M."/>
            <person name="Glasser K."/>
            <person name="Glodek A."/>
            <person name="Gong F."/>
            <person name="Gorrell J.H."/>
            <person name="Gu Z."/>
            <person name="Guan P."/>
            <person name="Harris M."/>
            <person name="Harris N.L."/>
            <person name="Harvey D."/>
            <person name="Heiman T.J."/>
            <person name="Hernandez J.R."/>
            <person name="Houck J."/>
            <person name="Hostin D."/>
            <person name="Houston K.A."/>
            <person name="Howland T.J."/>
            <person name="Wei M.H."/>
            <person name="Ibegwam C."/>
            <person name="Jalali M."/>
            <person name="Kalush F."/>
            <person name="Karpen G.H."/>
            <person name="Ke Z."/>
            <person name="Kennison J.A."/>
            <person name="Ketchum K.A."/>
            <person name="Kimmel B.E."/>
            <person name="Kodira C.D."/>
            <person name="Kraft C."/>
            <person name="Kravitz S."/>
            <person name="Kulp D."/>
            <person name="Lai Z."/>
            <person name="Lasko P."/>
            <person name="Lei Y."/>
            <person name="Levitsky A.A."/>
            <person name="Li J."/>
            <person name="Li Z."/>
            <person name="Liang Y."/>
            <person name="Lin X."/>
            <person name="Liu X."/>
            <person name="Mattei B."/>
            <person name="McIntosh T.C."/>
            <person name="McLeod M.P."/>
            <person name="McPherson D."/>
            <person name="Merkulov G."/>
            <person name="Milshina N.V."/>
            <person name="Mobarry C."/>
            <person name="Morris J."/>
            <person name="Moshrefi A."/>
            <person name="Mount S.M."/>
            <person name="Moy M."/>
            <person name="Murphy B."/>
            <person name="Murphy L."/>
            <person name="Muzny D.M."/>
            <person name="Nelson D.L."/>
            <person name="Nelson D.R."/>
            <person name="Nelson K.A."/>
            <person name="Nixon K."/>
            <person name="Nusskern D.R."/>
            <person name="Pacleb J.M."/>
            <person name="Palazzolo M."/>
            <person name="Pittman G.S."/>
            <person name="Pan S."/>
            <person name="Pollard J."/>
            <person name="Puri V."/>
            <person name="Reese M.G."/>
            <person name="Reinert K."/>
            <person name="Remington K."/>
            <person name="Saunders R.D."/>
            <person name="Scheeler F."/>
            <person name="Shen H."/>
            <person name="Shue B.C."/>
            <person name="Siden-Kiamos I."/>
            <person name="Simpson M."/>
            <person name="Skupski M.P."/>
            <person name="Smith T."/>
            <person name="Spier E."/>
            <person name="Spradling A.C."/>
            <person name="Stapleton M."/>
            <person name="Strong R."/>
            <person name="Sun E."/>
            <person name="Svirskas R."/>
            <person name="Tector C."/>
            <person name="Turner R."/>
            <person name="Venter E."/>
            <person name="Wang A.H."/>
            <person name="Wang X."/>
            <person name="Wang Z.Y."/>
            <person name="Wassarman D.A."/>
            <person name="Weinstock G.M."/>
            <person name="Weissenbach J."/>
            <person name="Williams S.M."/>
            <person name="WoodageT"/>
            <person name="Worley K.C."/>
            <person name="Wu D."/>
            <person name="Yang S."/>
            <person name="Yao Q.A."/>
            <person name="Ye J."/>
            <person name="Yeh R.F."/>
            <person name="Zaveri J.S."/>
            <person name="Zhan M."/>
            <person name="Zhang G."/>
            <person name="Zhao Q."/>
            <person name="Zheng L."/>
            <person name="Zheng X.H."/>
            <person name="Zhong F.N."/>
            <person name="Zhong W."/>
            <person name="Zhou X."/>
            <person name="Zhu S."/>
            <person name="Zhu X."/>
            <person name="Smith H.O."/>
            <person name="Gibbs R.A."/>
            <person name="Myers E.W."/>
            <person name="Rubin G.M."/>
            <person name="Venter J.C."/>
        </authorList>
    </citation>
    <scope>NUCLEOTIDE SEQUENCE [LARGE SCALE GENOMIC DNA]</scope>
    <source>
        <strain evidence="13">Berkeley</strain>
    </source>
</reference>
<dbReference type="EMBL" id="AE013599">
    <property type="protein sequence ID" value="AAF58626.2"/>
    <property type="molecule type" value="Genomic_DNA"/>
</dbReference>
<dbReference type="PROSITE" id="PS00383">
    <property type="entry name" value="TYR_PHOSPHATASE_1"/>
    <property type="match status" value="1"/>
</dbReference>
<reference evidence="10 13" key="10">
    <citation type="journal article" date="2007" name="Science">
        <title>Sequence finishing and mapping of Drosophila melanogaster heterochromatin.</title>
        <authorList>
            <person name="Hoskins R.A."/>
            <person name="Carlson J.W."/>
            <person name="Kennedy C."/>
            <person name="Acevedo D."/>
            <person name="Evans-Holm M."/>
            <person name="Frise E."/>
            <person name="Wan K.H."/>
            <person name="Park S."/>
            <person name="Mendez-Lago M."/>
            <person name="Rossi F."/>
            <person name="Villasante A."/>
            <person name="Dimitri P."/>
            <person name="Karpen G.H."/>
            <person name="Celniker S.E."/>
        </authorList>
    </citation>
    <scope>NUCLEOTIDE SEQUENCE [LARGE SCALE GENOMIC DNA]</scope>
    <source>
        <strain evidence="13">Berkeley</strain>
    </source>
</reference>
<dbReference type="SUPFAM" id="SSF52799">
    <property type="entry name" value="(Phosphotyrosine protein) phosphatases II"/>
    <property type="match status" value="1"/>
</dbReference>
<dbReference type="RefSeq" id="NP_001286319.1">
    <property type="nucleotide sequence ID" value="NM_001299390.1"/>
</dbReference>
<dbReference type="GO" id="GO:0004725">
    <property type="term" value="F:protein tyrosine phosphatase activity"/>
    <property type="evidence" value="ECO:0000250"/>
    <property type="project" value="FlyBase"/>
</dbReference>
<dbReference type="FunCoup" id="Q8SX38">
    <property type="interactions" value="111"/>
</dbReference>
<evidence type="ECO:0000256" key="2">
    <source>
        <dbReference type="ARBA" id="ARBA00008601"/>
    </source>
</evidence>
<dbReference type="BioGRID-ORCS" id="36253">
    <property type="hits" value="0 hits in 3 CRISPR screens"/>
</dbReference>
<dbReference type="GO" id="GO:0005634">
    <property type="term" value="C:nucleus"/>
    <property type="evidence" value="ECO:0007669"/>
    <property type="project" value="UniProtKB-SubCell"/>
</dbReference>
<evidence type="ECO:0000313" key="13">
    <source>
        <dbReference type="Proteomes" id="UP000000803"/>
    </source>
</evidence>
<dbReference type="Pfam" id="PF00782">
    <property type="entry name" value="DSPc"/>
    <property type="match status" value="1"/>
</dbReference>
<dbReference type="Proteomes" id="UP000000803">
    <property type="component" value="Chromosome 2R"/>
</dbReference>
<dbReference type="FlyBase" id="FBgn0062449">
    <property type="gene designation" value="CG13197"/>
</dbReference>
<dbReference type="DNASU" id="36253"/>
<dbReference type="STRING" id="7227.FBpp0311687"/>
<accession>Q8SX38</accession>
<proteinExistence type="evidence at transcript level"/>
<reference evidence="10" key="14">
    <citation type="submission" date="2020-04" db="EMBL/GenBank/DDBJ databases">
        <authorList>
            <consortium name="FlyBase"/>
        </authorList>
    </citation>
    <scope>NUCLEOTIDE SEQUENCE</scope>
</reference>
<dbReference type="EMBL" id="AY094864">
    <property type="protein sequence ID" value="AAM11217.1"/>
    <property type="molecule type" value="mRNA"/>
</dbReference>
<dbReference type="PROSITE" id="PS50054">
    <property type="entry name" value="TYR_PHOSPHATASE_DUAL"/>
    <property type="match status" value="1"/>
</dbReference>
<organism evidence="11">
    <name type="scientific">Drosophila melanogaster</name>
    <name type="common">Fruit fly</name>
    <dbReference type="NCBI Taxonomy" id="7227"/>
    <lineage>
        <taxon>Eukaryota</taxon>
        <taxon>Metazoa</taxon>
        <taxon>Ecdysozoa</taxon>
        <taxon>Arthropoda</taxon>
        <taxon>Hexapoda</taxon>
        <taxon>Insecta</taxon>
        <taxon>Pterygota</taxon>
        <taxon>Neoptera</taxon>
        <taxon>Endopterygota</taxon>
        <taxon>Diptera</taxon>
        <taxon>Brachycera</taxon>
        <taxon>Muscomorpha</taxon>
        <taxon>Ephydroidea</taxon>
        <taxon>Drosophilidae</taxon>
        <taxon>Drosophila</taxon>
        <taxon>Sophophora</taxon>
    </lineage>
</organism>